<evidence type="ECO:0000313" key="4">
    <source>
        <dbReference type="Proteomes" id="UP000280346"/>
    </source>
</evidence>
<reference evidence="3 4" key="1">
    <citation type="submission" date="2018-12" db="EMBL/GenBank/DDBJ databases">
        <authorList>
            <person name="Yang Y."/>
        </authorList>
    </citation>
    <scope>NUCLEOTIDE SEQUENCE [LARGE SCALE GENOMIC DNA]</scope>
    <source>
        <strain evidence="3 4">GSF71</strain>
    </source>
</reference>
<proteinExistence type="predicted"/>
<keyword evidence="4" id="KW-1185">Reference proteome</keyword>
<comment type="caution">
    <text evidence="3">The sequence shown here is derived from an EMBL/GenBank/DDBJ whole genome shotgun (WGS) entry which is preliminary data.</text>
</comment>
<comment type="subcellular location">
    <subcellularLocation>
        <location evidence="1">Secreted</location>
    </subcellularLocation>
</comment>
<name>A0A3S0X1V4_9PROT</name>
<organism evidence="3 4">
    <name type="scientific">Azospirillum doebereinerae</name>
    <dbReference type="NCBI Taxonomy" id="92933"/>
    <lineage>
        <taxon>Bacteria</taxon>
        <taxon>Pseudomonadati</taxon>
        <taxon>Pseudomonadota</taxon>
        <taxon>Alphaproteobacteria</taxon>
        <taxon>Rhodospirillales</taxon>
        <taxon>Azospirillaceae</taxon>
        <taxon>Azospirillum</taxon>
    </lineage>
</organism>
<dbReference type="RefSeq" id="WP_126993631.1">
    <property type="nucleotide sequence ID" value="NZ_JBNPXW010000001.1"/>
</dbReference>
<dbReference type="OrthoDB" id="7298860at2"/>
<evidence type="ECO:0000313" key="3">
    <source>
        <dbReference type="EMBL" id="RUQ75556.1"/>
    </source>
</evidence>
<dbReference type="EMBL" id="RZIJ01000001">
    <property type="protein sequence ID" value="RUQ75556.1"/>
    <property type="molecule type" value="Genomic_DNA"/>
</dbReference>
<protein>
    <recommendedName>
        <fullName evidence="5">Calcium-binding protein</fullName>
    </recommendedName>
</protein>
<dbReference type="PRINTS" id="PR00313">
    <property type="entry name" value="CABNDNGRPT"/>
</dbReference>
<dbReference type="InterPro" id="IPR011049">
    <property type="entry name" value="Serralysin-like_metalloprot_C"/>
</dbReference>
<dbReference type="Pfam" id="PF00353">
    <property type="entry name" value="HemolysinCabind"/>
    <property type="match status" value="9"/>
</dbReference>
<dbReference type="PROSITE" id="PS00330">
    <property type="entry name" value="HEMOLYSIN_CALCIUM"/>
    <property type="match status" value="7"/>
</dbReference>
<gene>
    <name evidence="3" type="ORF">EJ913_00070</name>
</gene>
<dbReference type="GO" id="GO:0005576">
    <property type="term" value="C:extracellular region"/>
    <property type="evidence" value="ECO:0007669"/>
    <property type="project" value="UniProtKB-SubCell"/>
</dbReference>
<evidence type="ECO:0000256" key="1">
    <source>
        <dbReference type="ARBA" id="ARBA00004613"/>
    </source>
</evidence>
<dbReference type="Proteomes" id="UP000280346">
    <property type="component" value="Unassembled WGS sequence"/>
</dbReference>
<dbReference type="SUPFAM" id="SSF51120">
    <property type="entry name" value="beta-Roll"/>
    <property type="match status" value="5"/>
</dbReference>
<dbReference type="PANTHER" id="PTHR38340">
    <property type="entry name" value="S-LAYER PROTEIN"/>
    <property type="match status" value="1"/>
</dbReference>
<accession>A0A3S0X1V4</accession>
<sequence length="1465" mass="149711">MLTSLVTNQERLVNTTTYADQLQPAVTVLDDGTQVVVWASNGQDGSGYGVYAQRLDANGQPLGGEFRVNSVTSLNQQNPSVTPLGNGGFMVFWEHNYTGNNAIRAQRYDADGTPVGSEMTMAAQSNGNVRATRLSDGSVMAVWTHAESNLTAIHGQRFDADGNAQTGVFALATIGKYAVNGASLPSIAALEGGGYAISYAYSINGLNRHWDVYTQVYAANNAAVTGEILSSSISGDYNQRQSVLAGLADGGYVVVYMGDGDSDSSENGVFLRRYSATGQLLQGDTLVNSYVTGDQQQPSVTALADGGFMVAWTSAAQDGSGYGVYAQRYNASGGKVGGDFLLEQVAAGDQVQPALASRPDGGFVATWAGQDASGYGIRVREFPVNAEEPVFTAQNLLFTRNEVKQASSLLLPSHAQGDAWATSGLQGITQYEFIDTNTAADSGHFILNGVEQVAKQTIAVTAEQLKGLNFVGGTASVSDSILVRVSDGTRWSDWNISTATTLLPATSLTASPEAPVNKTVSGNQLQPAVTILDDGTQVVAWAADGQDGSGYGVYAQRLDANGQPLGGEFRVNSVTSLNQQNPSVTPLGNGGFMVFWEHNYTGNNAIRAQRYDADGTPVGSEMTMAAQSNGNVRATRLSDGSVMAVWTHAESNLTAIHGQRFDADGNAQTGVFALATIGKYAVNGASLPSIAALEGGGYAISYAYSINGLNRHWDVYTQVYAANNAAVTGEILSSSISGDYNQRQSVLAGLADGGYVVVYMGDGDSDSSENGVFLRRYSATGQLLQGDTLVNSYVTGDQQQPSVTALADGGFVVAWTSAAQDGSGYGVYAQRYNANGGKVGGDFLLEQVAAGDQVQPALAARPDGGFVATWAGQDASGYGIRVREYAANGTVPPTYTTLTGTDGNDTLTAATSAPHRLYGLGGNDSLTGGASGDLLFGGDGDDTINGLDGNDQLLGGNGNDRLYGGDGNDTLDGGAGNNALYGGDGNDVYLVNGTGDAVREFAGEGIDEVQTTLAGYTLGANVERLVFVGSGAFSGTGNALDNLIVGGSGNDTLTGGDGADTLIGGNGDDRLYFDAADAPVQGGNGFDTAVVQGSLGASLNLAASSIEQAYGGTGNDTLNGAGALSGLYINGRDGNDVITGSGFNDTLIGGNGIDTLVGGDGDDLLYVGDAASAVNGGAGIDTLYVQANGNLTLDLAATGIERVFSGGGNDSVTAAAALVGVEINGGAGDDSLIGSAFNDTLRGDAGDDTLAGGDGNDTLVGGGGTDALFGGGGDDRLYVDSWTATVDGGSGDDIVYIRTTDGSLLDVSASIEHVHGGSGNDMIIAANAQSGVEMLGGAGNDWLAGGIYADSLRGDDGRDYLFGGAGDDTLQSGNGDDMLAGSVGDDYLVGGNGADLFLWSVGDGNDLIRDFNASQGDRISLAADTTYTVGSNARGDAVLTFASSETLTLYGVRSSDVAGGWFVTV</sequence>
<dbReference type="PANTHER" id="PTHR38340:SF1">
    <property type="entry name" value="S-LAYER PROTEIN"/>
    <property type="match status" value="1"/>
</dbReference>
<dbReference type="GO" id="GO:0005509">
    <property type="term" value="F:calcium ion binding"/>
    <property type="evidence" value="ECO:0007669"/>
    <property type="project" value="InterPro"/>
</dbReference>
<dbReference type="InterPro" id="IPR001343">
    <property type="entry name" value="Hemolysn_Ca-bd"/>
</dbReference>
<keyword evidence="2" id="KW-0964">Secreted</keyword>
<evidence type="ECO:0008006" key="5">
    <source>
        <dbReference type="Google" id="ProtNLM"/>
    </source>
</evidence>
<dbReference type="Gene3D" id="2.150.10.10">
    <property type="entry name" value="Serralysin-like metalloprotease, C-terminal"/>
    <property type="match status" value="4"/>
</dbReference>
<dbReference type="InterPro" id="IPR050557">
    <property type="entry name" value="RTX_toxin/Mannuronan_C5-epim"/>
</dbReference>
<dbReference type="InterPro" id="IPR018511">
    <property type="entry name" value="Hemolysin-typ_Ca-bd_CS"/>
</dbReference>
<evidence type="ECO:0000256" key="2">
    <source>
        <dbReference type="ARBA" id="ARBA00022525"/>
    </source>
</evidence>